<protein>
    <recommendedName>
        <fullName evidence="3">DUF885 domain-containing protein</fullName>
    </recommendedName>
</protein>
<evidence type="ECO:0008006" key="3">
    <source>
        <dbReference type="Google" id="ProtNLM"/>
    </source>
</evidence>
<evidence type="ECO:0000313" key="2">
    <source>
        <dbReference type="Proteomes" id="UP001596058"/>
    </source>
</evidence>
<sequence>MGGNQPADGGLAKTKRFSDINAGSSGLLLGPVSDLVVADYEGLEAGLSKGEQNFFEDAEARLGAQPEGFPSMWPDVAALADADRRWFLRAVHLLTLNDETAPEDFQRMGALARLAHWAQRHDSDPDAVDGSFEREVLTVCGWAGAVLEARLAAPVPEEQARLRALYDPPGASGGTISQLKDSLARTVAERAATPAGDLLESDDLQRLTAVAERVEAIVADTFSPYVRARFDGPLNEGFRYADHVRGSLERAGDLDAQVAYLYGEARAQEWPGEPDELRQSLRDWLESDPETAAQVARLIKRTPSHNLPDTWERISAYRRMLRGDRFNEVYLPTEGAAGPHEEWRWRLVRVLIHELLHQLAHPAFVDRARAVTRPLVLTEGFTELLTAEALAGAYGAAAKDPAVRQALVGDVSEPPAQPRPSGPAAEILEIVGPDRFRAAYFLGETRLIGLE</sequence>
<dbReference type="Proteomes" id="UP001596058">
    <property type="component" value="Unassembled WGS sequence"/>
</dbReference>
<dbReference type="EMBL" id="JBHSPA010000006">
    <property type="protein sequence ID" value="MFC5823066.1"/>
    <property type="molecule type" value="Genomic_DNA"/>
</dbReference>
<keyword evidence="2" id="KW-1185">Reference proteome</keyword>
<organism evidence="1 2">
    <name type="scientific">Nonomuraea insulae</name>
    <dbReference type="NCBI Taxonomy" id="1616787"/>
    <lineage>
        <taxon>Bacteria</taxon>
        <taxon>Bacillati</taxon>
        <taxon>Actinomycetota</taxon>
        <taxon>Actinomycetes</taxon>
        <taxon>Streptosporangiales</taxon>
        <taxon>Streptosporangiaceae</taxon>
        <taxon>Nonomuraea</taxon>
    </lineage>
</organism>
<comment type="caution">
    <text evidence="1">The sequence shown here is derived from an EMBL/GenBank/DDBJ whole genome shotgun (WGS) entry which is preliminary data.</text>
</comment>
<accession>A0ABW1CBP7</accession>
<dbReference type="RefSeq" id="WP_379512604.1">
    <property type="nucleotide sequence ID" value="NZ_JBHSPA010000006.1"/>
</dbReference>
<name>A0ABW1CBP7_9ACTN</name>
<proteinExistence type="predicted"/>
<gene>
    <name evidence="1" type="ORF">ACFPZ3_04275</name>
</gene>
<reference evidence="2" key="1">
    <citation type="journal article" date="2019" name="Int. J. Syst. Evol. Microbiol.">
        <title>The Global Catalogue of Microorganisms (GCM) 10K type strain sequencing project: providing services to taxonomists for standard genome sequencing and annotation.</title>
        <authorList>
            <consortium name="The Broad Institute Genomics Platform"/>
            <consortium name="The Broad Institute Genome Sequencing Center for Infectious Disease"/>
            <person name="Wu L."/>
            <person name="Ma J."/>
        </authorList>
    </citation>
    <scope>NUCLEOTIDE SEQUENCE [LARGE SCALE GENOMIC DNA]</scope>
    <source>
        <strain evidence="2">CCUG 53903</strain>
    </source>
</reference>
<evidence type="ECO:0000313" key="1">
    <source>
        <dbReference type="EMBL" id="MFC5823066.1"/>
    </source>
</evidence>